<feature type="region of interest" description="Disordered" evidence="3">
    <location>
        <begin position="1"/>
        <end position="61"/>
    </location>
</feature>
<proteinExistence type="inferred from homology"/>
<gene>
    <name evidence="5" type="ORF">SAMN06265360_11284</name>
</gene>
<comment type="similarity">
    <text evidence="1">Belongs to the peptidase S13 family.</text>
</comment>
<dbReference type="EMBL" id="FZNW01000012">
    <property type="protein sequence ID" value="SNR62248.1"/>
    <property type="molecule type" value="Genomic_DNA"/>
</dbReference>
<accession>A0A238XUL8</accession>
<dbReference type="AlphaFoldDB" id="A0A238XUL8"/>
<keyword evidence="4" id="KW-0472">Membrane</keyword>
<dbReference type="InterPro" id="IPR000667">
    <property type="entry name" value="Peptidase_S13"/>
</dbReference>
<evidence type="ECO:0000256" key="1">
    <source>
        <dbReference type="ARBA" id="ARBA00006096"/>
    </source>
</evidence>
<dbReference type="Pfam" id="PF02113">
    <property type="entry name" value="Peptidase_S13"/>
    <property type="match status" value="2"/>
</dbReference>
<keyword evidence="6" id="KW-1185">Reference proteome</keyword>
<name>A0A238XUL8_9PSEU</name>
<organism evidence="5 6">
    <name type="scientific">Haloechinothrix alba</name>
    <dbReference type="NCBI Taxonomy" id="664784"/>
    <lineage>
        <taxon>Bacteria</taxon>
        <taxon>Bacillati</taxon>
        <taxon>Actinomycetota</taxon>
        <taxon>Actinomycetes</taxon>
        <taxon>Pseudonocardiales</taxon>
        <taxon>Pseudonocardiaceae</taxon>
        <taxon>Haloechinothrix</taxon>
    </lineage>
</organism>
<protein>
    <submittedName>
        <fullName evidence="5">D-alanyl-D-alanine carboxypeptidase / D-alanyl-D-alanine-endopeptidase (Penicillin-binding protein 4)</fullName>
    </submittedName>
</protein>
<keyword evidence="5" id="KW-0645">Protease</keyword>
<dbReference type="Gene3D" id="3.40.710.10">
    <property type="entry name" value="DD-peptidase/beta-lactamase superfamily"/>
    <property type="match status" value="2"/>
</dbReference>
<keyword evidence="4" id="KW-0812">Transmembrane</keyword>
<keyword evidence="4" id="KW-1133">Transmembrane helix</keyword>
<keyword evidence="2" id="KW-0378">Hydrolase</keyword>
<dbReference type="GO" id="GO:0006508">
    <property type="term" value="P:proteolysis"/>
    <property type="evidence" value="ECO:0007669"/>
    <property type="project" value="InterPro"/>
</dbReference>
<evidence type="ECO:0000313" key="5">
    <source>
        <dbReference type="EMBL" id="SNR62248.1"/>
    </source>
</evidence>
<dbReference type="GO" id="GO:0000270">
    <property type="term" value="P:peptidoglycan metabolic process"/>
    <property type="evidence" value="ECO:0007669"/>
    <property type="project" value="TreeGrafter"/>
</dbReference>
<dbReference type="PANTHER" id="PTHR30023:SF0">
    <property type="entry name" value="PENICILLIN-SENSITIVE CARBOXYPEPTIDASE A"/>
    <property type="match status" value="1"/>
</dbReference>
<evidence type="ECO:0000313" key="6">
    <source>
        <dbReference type="Proteomes" id="UP000198348"/>
    </source>
</evidence>
<dbReference type="SUPFAM" id="SSF56601">
    <property type="entry name" value="beta-lactamase/transpeptidase-like"/>
    <property type="match status" value="1"/>
</dbReference>
<dbReference type="PRINTS" id="PR00922">
    <property type="entry name" value="DADACBPTASE3"/>
</dbReference>
<evidence type="ECO:0000256" key="2">
    <source>
        <dbReference type="ARBA" id="ARBA00022801"/>
    </source>
</evidence>
<dbReference type="InterPro" id="IPR012338">
    <property type="entry name" value="Beta-lactam/transpept-like"/>
</dbReference>
<dbReference type="RefSeq" id="WP_176439935.1">
    <property type="nucleotide sequence ID" value="NZ_FZNW01000012.1"/>
</dbReference>
<dbReference type="PANTHER" id="PTHR30023">
    <property type="entry name" value="D-ALANYL-D-ALANINE CARBOXYPEPTIDASE"/>
    <property type="match status" value="1"/>
</dbReference>
<sequence>MADEDHEGEHGWPTVDEDEEHAHDGGYPGGVPPAPGQVLPERIGAPADEGPTEEHAPPRSHRRKLVLGSVALLVVAALAGALAVPDVSNRLELPWAPNAPLGPVPEPAAVERGLLGSDATAERPSGAGVTAAIEDAVSDPVLGDLTGSVMDPYTGSVLWEQDADRPLTPASTTKLLTGAAAALSLDGTTRLSTTVVRGEQPEDVVLVGGGDPTLSRAADGEDTFYPGAPRLDELAEQVLDAAGGEIDTVAVDLSAYTGDTTADGWSSEDVPSTYAAPVVAGMLDGARTELDEDHPMRQENPAGELVTALAERLDAEVAEPSVVDAAPEAEVLGEVRSVPLTDLLRQMLTASDNLLAEAVARQVAIAEGTEPSFEGAAEATLDVLGRAGFDTSGVELHDGSGLSEHNRIPARLLAELLAVTAGPLDGDRPVAELRPLLDGLPVAGGDGTLLERYAEEPAESARGWVRAKTGTLSEVNTLAGTVLDQEGRVLVFALMSEGSTVREGRAALDEIAATLRDCGCE</sequence>
<evidence type="ECO:0000256" key="4">
    <source>
        <dbReference type="SAM" id="Phobius"/>
    </source>
</evidence>
<reference evidence="5 6" key="1">
    <citation type="submission" date="2017-06" db="EMBL/GenBank/DDBJ databases">
        <authorList>
            <person name="Kim H.J."/>
            <person name="Triplett B.A."/>
        </authorList>
    </citation>
    <scope>NUCLEOTIDE SEQUENCE [LARGE SCALE GENOMIC DNA]</scope>
    <source>
        <strain evidence="5 6">DSM 45207</strain>
    </source>
</reference>
<keyword evidence="5" id="KW-0121">Carboxypeptidase</keyword>
<dbReference type="GO" id="GO:0004185">
    <property type="term" value="F:serine-type carboxypeptidase activity"/>
    <property type="evidence" value="ECO:0007669"/>
    <property type="project" value="InterPro"/>
</dbReference>
<feature type="transmembrane region" description="Helical" evidence="4">
    <location>
        <begin position="65"/>
        <end position="84"/>
    </location>
</feature>
<dbReference type="Proteomes" id="UP000198348">
    <property type="component" value="Unassembled WGS sequence"/>
</dbReference>
<dbReference type="NCBIfam" id="TIGR00666">
    <property type="entry name" value="PBP4"/>
    <property type="match status" value="1"/>
</dbReference>
<evidence type="ECO:0000256" key="3">
    <source>
        <dbReference type="SAM" id="MobiDB-lite"/>
    </source>
</evidence>